<dbReference type="Proteomes" id="UP000011663">
    <property type="component" value="Unassembled WGS sequence"/>
</dbReference>
<dbReference type="AlphaFoldDB" id="A0A2U4FDZ9"/>
<dbReference type="STRING" id="1289135.A966_03478"/>
<feature type="compositionally biased region" description="Basic and acidic residues" evidence="1">
    <location>
        <begin position="432"/>
        <end position="446"/>
    </location>
</feature>
<feature type="compositionally biased region" description="Acidic residues" evidence="1">
    <location>
        <begin position="376"/>
        <end position="405"/>
    </location>
</feature>
<feature type="region of interest" description="Disordered" evidence="1">
    <location>
        <begin position="208"/>
        <end position="233"/>
    </location>
</feature>
<sequence>MEKEFASIFESNKEISLDEYEINKLLDKTIEINENEFPVISIGNSDKESPKILATITTKKYEEKENSEDTNLEYSDEITSNAYSDEETKKYKNLQETLSLSENDIEVAGEIVDSEIDMSSLFPNSDNSPKTEEELEKNKSELTEEQSEIINNIYSEEENDIHKESEEESLEGYELSNIETVEDFSLDESFKKADVSEYSDEDLLYNQLEDDAEDSSNSNNIEDENFNAEELNSLDNTIKELKIDNEEDVDIEDLIGTDNFSNLEEDIKDESIRLGETDLNNLEDTIKDLLNNKNDSSKDLNIEDLISFEHQENSDTKEEEPTSSEEESHLPEAEESQLEMKEYTDEELLDAGNILEDEPLGNEVTEESEKNIESESSLEESASTEESIDEDTSEEESIPSEEESELEMKEYTDEELLDTDNILEDEPSGNKVAEEAEKDIESQSSL</sequence>
<organism evidence="2 3">
    <name type="scientific">Brachyspira hampsonii 30446</name>
    <dbReference type="NCBI Taxonomy" id="1289135"/>
    <lineage>
        <taxon>Bacteria</taxon>
        <taxon>Pseudomonadati</taxon>
        <taxon>Spirochaetota</taxon>
        <taxon>Spirochaetia</taxon>
        <taxon>Brachyspirales</taxon>
        <taxon>Brachyspiraceae</taxon>
        <taxon>Brachyspira</taxon>
    </lineage>
</organism>
<accession>A0A2U4FDZ9</accession>
<feature type="non-terminal residue" evidence="2">
    <location>
        <position position="446"/>
    </location>
</feature>
<name>A0A2U4FDZ9_9SPIR</name>
<dbReference type="GeneID" id="66489180"/>
<feature type="compositionally biased region" description="Basic and acidic residues" evidence="1">
    <location>
        <begin position="129"/>
        <end position="142"/>
    </location>
</feature>
<feature type="compositionally biased region" description="Basic and acidic residues" evidence="1">
    <location>
        <begin position="295"/>
        <end position="343"/>
    </location>
</feature>
<proteinExistence type="predicted"/>
<evidence type="ECO:0000256" key="1">
    <source>
        <dbReference type="SAM" id="MobiDB-lite"/>
    </source>
</evidence>
<evidence type="ECO:0000313" key="3">
    <source>
        <dbReference type="Proteomes" id="UP000011663"/>
    </source>
</evidence>
<feature type="region of interest" description="Disordered" evidence="1">
    <location>
        <begin position="291"/>
        <end position="446"/>
    </location>
</feature>
<dbReference type="EMBL" id="ALNZ01000014">
    <property type="protein sequence ID" value="EKV57794.1"/>
    <property type="molecule type" value="Genomic_DNA"/>
</dbReference>
<comment type="caution">
    <text evidence="2">The sequence shown here is derived from an EMBL/GenBank/DDBJ whole genome shotgun (WGS) entry which is preliminary data.</text>
</comment>
<feature type="region of interest" description="Disordered" evidence="1">
    <location>
        <begin position="116"/>
        <end position="174"/>
    </location>
</feature>
<protein>
    <submittedName>
        <fullName evidence="2">Uncharacterized protein</fullName>
    </submittedName>
</protein>
<dbReference type="RefSeq" id="WP_008722403.1">
    <property type="nucleotide sequence ID" value="NZ_JH994110.1"/>
</dbReference>
<feature type="compositionally biased region" description="Acidic residues" evidence="1">
    <location>
        <begin position="344"/>
        <end position="366"/>
    </location>
</feature>
<gene>
    <name evidence="2" type="ORF">A966_03478</name>
</gene>
<feature type="compositionally biased region" description="Acidic residues" evidence="1">
    <location>
        <begin position="412"/>
        <end position="427"/>
    </location>
</feature>
<evidence type="ECO:0000313" key="2">
    <source>
        <dbReference type="EMBL" id="EKV57794.1"/>
    </source>
</evidence>
<reference evidence="2 3" key="1">
    <citation type="submission" date="2012-07" db="EMBL/GenBank/DDBJ databases">
        <title>Genome sequence of Brachyspira sp. 30446, isolated from a pig with mucohaemorrhagic colitis.</title>
        <authorList>
            <person name="Rubin J.E."/>
            <person name="Fernando C."/>
            <person name="Harding J.C.S."/>
            <person name="Hill J.E."/>
        </authorList>
    </citation>
    <scope>NUCLEOTIDE SEQUENCE [LARGE SCALE GENOMIC DNA]</scope>
    <source>
        <strain evidence="2 3">30446</strain>
    </source>
</reference>